<dbReference type="GO" id="GO:0016787">
    <property type="term" value="F:hydrolase activity"/>
    <property type="evidence" value="ECO:0007669"/>
    <property type="project" value="UniProtKB-KW"/>
</dbReference>
<evidence type="ECO:0000256" key="5">
    <source>
        <dbReference type="ARBA" id="ARBA00038437"/>
    </source>
</evidence>
<feature type="region of interest" description="Disordered" evidence="8">
    <location>
        <begin position="395"/>
        <end position="434"/>
    </location>
</feature>
<feature type="domain" description="Helicase ATP-binding" evidence="9">
    <location>
        <begin position="32"/>
        <end position="203"/>
    </location>
</feature>
<name>A0A0C3RFK4_9PORP</name>
<dbReference type="InterPro" id="IPR000629">
    <property type="entry name" value="RNA-helicase_DEAD-box_CS"/>
</dbReference>
<evidence type="ECO:0000259" key="9">
    <source>
        <dbReference type="PROSITE" id="PS51192"/>
    </source>
</evidence>
<feature type="compositionally biased region" description="Basic residues" evidence="8">
    <location>
        <begin position="422"/>
        <end position="434"/>
    </location>
</feature>
<evidence type="ECO:0000256" key="8">
    <source>
        <dbReference type="SAM" id="MobiDB-lite"/>
    </source>
</evidence>
<dbReference type="InterPro" id="IPR014001">
    <property type="entry name" value="Helicase_ATP-bd"/>
</dbReference>
<dbReference type="InterPro" id="IPR044742">
    <property type="entry name" value="DEAD/DEAH_RhlB"/>
</dbReference>
<dbReference type="Gene3D" id="3.40.50.300">
    <property type="entry name" value="P-loop containing nucleotide triphosphate hydrolases"/>
    <property type="match status" value="2"/>
</dbReference>
<dbReference type="PROSITE" id="PS00039">
    <property type="entry name" value="DEAD_ATP_HELICASE"/>
    <property type="match status" value="1"/>
</dbReference>
<dbReference type="Pfam" id="PF00270">
    <property type="entry name" value="DEAD"/>
    <property type="match status" value="1"/>
</dbReference>
<keyword evidence="3 7" id="KW-0347">Helicase</keyword>
<feature type="short sequence motif" description="Q motif" evidence="6">
    <location>
        <begin position="1"/>
        <end position="29"/>
    </location>
</feature>
<evidence type="ECO:0000259" key="10">
    <source>
        <dbReference type="PROSITE" id="PS51194"/>
    </source>
</evidence>
<comment type="caution">
    <text evidence="12">The sequence shown here is derived from an EMBL/GenBank/DDBJ whole genome shotgun (WGS) entry which is preliminary data.</text>
</comment>
<dbReference type="CDD" id="cd00268">
    <property type="entry name" value="DEADc"/>
    <property type="match status" value="1"/>
</dbReference>
<dbReference type="InterPro" id="IPR011545">
    <property type="entry name" value="DEAD/DEAH_box_helicase_dom"/>
</dbReference>
<evidence type="ECO:0000256" key="6">
    <source>
        <dbReference type="PROSITE-ProRule" id="PRU00552"/>
    </source>
</evidence>
<evidence type="ECO:0000256" key="3">
    <source>
        <dbReference type="ARBA" id="ARBA00022806"/>
    </source>
</evidence>
<dbReference type="GO" id="GO:0005829">
    <property type="term" value="C:cytosol"/>
    <property type="evidence" value="ECO:0007669"/>
    <property type="project" value="TreeGrafter"/>
</dbReference>
<dbReference type="PROSITE" id="PS51192">
    <property type="entry name" value="HELICASE_ATP_BIND_1"/>
    <property type="match status" value="1"/>
</dbReference>
<evidence type="ECO:0000256" key="2">
    <source>
        <dbReference type="ARBA" id="ARBA00022801"/>
    </source>
</evidence>
<dbReference type="EMBL" id="JPIU01000040">
    <property type="protein sequence ID" value="KIO44054.1"/>
    <property type="molecule type" value="Genomic_DNA"/>
</dbReference>
<dbReference type="SUPFAM" id="SSF52540">
    <property type="entry name" value="P-loop containing nucleoside triphosphate hydrolases"/>
    <property type="match status" value="2"/>
</dbReference>
<gene>
    <name evidence="12" type="ORF">BA92_11785</name>
</gene>
<organism evidence="12 13">
    <name type="scientific">Sanguibacteroides justesenii</name>
    <dbReference type="NCBI Taxonomy" id="1547597"/>
    <lineage>
        <taxon>Bacteria</taxon>
        <taxon>Pseudomonadati</taxon>
        <taxon>Bacteroidota</taxon>
        <taxon>Bacteroidia</taxon>
        <taxon>Bacteroidales</taxon>
        <taxon>Porphyromonadaceae</taxon>
        <taxon>Sanguibacteroides</taxon>
    </lineage>
</organism>
<dbReference type="Proteomes" id="UP000031980">
    <property type="component" value="Unassembled WGS sequence"/>
</dbReference>
<dbReference type="AlphaFoldDB" id="A0A0C3RFK4"/>
<dbReference type="PROSITE" id="PS51194">
    <property type="entry name" value="HELICASE_CTER"/>
    <property type="match status" value="1"/>
</dbReference>
<dbReference type="InterPro" id="IPR027417">
    <property type="entry name" value="P-loop_NTPase"/>
</dbReference>
<keyword evidence="1 7" id="KW-0547">Nucleotide-binding</keyword>
<keyword evidence="13" id="KW-1185">Reference proteome</keyword>
<comment type="similarity">
    <text evidence="5 7">Belongs to the DEAD box helicase family.</text>
</comment>
<dbReference type="RefSeq" id="WP_041505395.1">
    <property type="nucleotide sequence ID" value="NZ_JPIU01000040.1"/>
</dbReference>
<protein>
    <submittedName>
        <fullName evidence="12">DEAD/DEAH box helicase</fullName>
    </submittedName>
</protein>
<dbReference type="Pfam" id="PF00271">
    <property type="entry name" value="Helicase_C"/>
    <property type="match status" value="1"/>
</dbReference>
<dbReference type="InterPro" id="IPR001650">
    <property type="entry name" value="Helicase_C-like"/>
</dbReference>
<dbReference type="GO" id="GO:0003724">
    <property type="term" value="F:RNA helicase activity"/>
    <property type="evidence" value="ECO:0007669"/>
    <property type="project" value="InterPro"/>
</dbReference>
<feature type="domain" description="DEAD-box RNA helicase Q" evidence="11">
    <location>
        <begin position="1"/>
        <end position="29"/>
    </location>
</feature>
<dbReference type="SMART" id="SM00490">
    <property type="entry name" value="HELICc"/>
    <property type="match status" value="1"/>
</dbReference>
<sequence length="434" mass="49394">MSFQDLNISKQILMALEEAGFETPTPIQREVFPVVRSGMDVIGIAQTGTGKTLAYLIPILMKLHYAQDVYPRALVVVPTRELVVQVCESVELLAEYMDIRCVGIYGGTNIRTQQDKVYEGVDLLVATPGRFMDIYYNGIIRTKLIKTVVIDEADRLMDLGFLPQLKSILEVIPEKHQTLLFSATFSEAVNMLASDFLRDPVRVEVDRQATPVEHIEQIRYDVPNIMTKINLLKLLLADKESFKKVMIFTETKKNADRIVERLADYWRNELSVIHSNKAQNTRLKALNAFKEGTTRIMVASDVAARGIDVQDITHVINFDIPSLAEEYVHRIGRTARAGKTGTAISFVSEKEEERFDDIEKLISQKVKLADLPEDLEVSQLLLDEERIQTNNIVYQRGKPQGGGAFHTRKQKNSYTTDDNRRNVKAKRMAHRKKR</sequence>
<dbReference type="GO" id="GO:0003676">
    <property type="term" value="F:nucleic acid binding"/>
    <property type="evidence" value="ECO:0007669"/>
    <property type="project" value="InterPro"/>
</dbReference>
<evidence type="ECO:0000256" key="7">
    <source>
        <dbReference type="RuleBase" id="RU000492"/>
    </source>
</evidence>
<reference evidence="12 13" key="1">
    <citation type="submission" date="2014-07" db="EMBL/GenBank/DDBJ databases">
        <title>Porphyromonadaceae bacterium OUH 308042 = ATCC BAA-2681 = DSM 28342 draft genome.</title>
        <authorList>
            <person name="Sydenham T.V."/>
            <person name="Hasman H."/>
            <person name="Justensen U.S."/>
        </authorList>
    </citation>
    <scope>NUCLEOTIDE SEQUENCE [LARGE SCALE GENOMIC DNA]</scope>
    <source>
        <strain evidence="12 13">OUH 308042</strain>
    </source>
</reference>
<dbReference type="CDD" id="cd18787">
    <property type="entry name" value="SF2_C_DEAD"/>
    <property type="match status" value="1"/>
</dbReference>
<dbReference type="SMART" id="SM00487">
    <property type="entry name" value="DEXDc"/>
    <property type="match status" value="1"/>
</dbReference>
<evidence type="ECO:0000256" key="1">
    <source>
        <dbReference type="ARBA" id="ARBA00022741"/>
    </source>
</evidence>
<proteinExistence type="inferred from homology"/>
<feature type="domain" description="Helicase C-terminal" evidence="10">
    <location>
        <begin position="230"/>
        <end position="379"/>
    </location>
</feature>
<dbReference type="PANTHER" id="PTHR47959">
    <property type="entry name" value="ATP-DEPENDENT RNA HELICASE RHLE-RELATED"/>
    <property type="match status" value="1"/>
</dbReference>
<evidence type="ECO:0000256" key="4">
    <source>
        <dbReference type="ARBA" id="ARBA00022840"/>
    </source>
</evidence>
<dbReference type="GO" id="GO:0005524">
    <property type="term" value="F:ATP binding"/>
    <property type="evidence" value="ECO:0007669"/>
    <property type="project" value="UniProtKB-KW"/>
</dbReference>
<dbReference type="PANTHER" id="PTHR47959:SF13">
    <property type="entry name" value="ATP-DEPENDENT RNA HELICASE RHLE"/>
    <property type="match status" value="1"/>
</dbReference>
<keyword evidence="4 7" id="KW-0067">ATP-binding</keyword>
<dbReference type="PROSITE" id="PS51195">
    <property type="entry name" value="Q_MOTIF"/>
    <property type="match status" value="1"/>
</dbReference>
<evidence type="ECO:0000313" key="13">
    <source>
        <dbReference type="Proteomes" id="UP000031980"/>
    </source>
</evidence>
<dbReference type="InterPro" id="IPR014014">
    <property type="entry name" value="RNA_helicase_DEAD_Q_motif"/>
</dbReference>
<dbReference type="InterPro" id="IPR050079">
    <property type="entry name" value="DEAD_box_RNA_helicase"/>
</dbReference>
<keyword evidence="2 7" id="KW-0378">Hydrolase</keyword>
<accession>A0A0C3RFK4</accession>
<evidence type="ECO:0000259" key="11">
    <source>
        <dbReference type="PROSITE" id="PS51195"/>
    </source>
</evidence>
<evidence type="ECO:0000313" key="12">
    <source>
        <dbReference type="EMBL" id="KIO44054.1"/>
    </source>
</evidence>